<proteinExistence type="predicted"/>
<keyword evidence="2" id="KW-1185">Reference proteome</keyword>
<reference evidence="1 2" key="1">
    <citation type="submission" date="2018-10" db="EMBL/GenBank/DDBJ databases">
        <title>A high-quality apple genome assembly.</title>
        <authorList>
            <person name="Hu J."/>
        </authorList>
    </citation>
    <scope>NUCLEOTIDE SEQUENCE [LARGE SCALE GENOMIC DNA]</scope>
    <source>
        <strain evidence="2">cv. HFTH1</strain>
        <tissue evidence="1">Young leaf</tissue>
    </source>
</reference>
<dbReference type="Proteomes" id="UP000290289">
    <property type="component" value="Chromosome 17"/>
</dbReference>
<dbReference type="AlphaFoldDB" id="A0A498HC63"/>
<accession>A0A498HC63</accession>
<organism evidence="1 2">
    <name type="scientific">Malus domestica</name>
    <name type="common">Apple</name>
    <name type="synonym">Pyrus malus</name>
    <dbReference type="NCBI Taxonomy" id="3750"/>
    <lineage>
        <taxon>Eukaryota</taxon>
        <taxon>Viridiplantae</taxon>
        <taxon>Streptophyta</taxon>
        <taxon>Embryophyta</taxon>
        <taxon>Tracheophyta</taxon>
        <taxon>Spermatophyta</taxon>
        <taxon>Magnoliopsida</taxon>
        <taxon>eudicotyledons</taxon>
        <taxon>Gunneridae</taxon>
        <taxon>Pentapetalae</taxon>
        <taxon>rosids</taxon>
        <taxon>fabids</taxon>
        <taxon>Rosales</taxon>
        <taxon>Rosaceae</taxon>
        <taxon>Amygdaloideae</taxon>
        <taxon>Maleae</taxon>
        <taxon>Malus</taxon>
    </lineage>
</organism>
<sequence>MDRYVVMSCVDLGRSLGSGNTAPFDPGLLGAVESMTGLLRLLPALQTAKDAPKTKKGIQLPSIVGSGEWGKPPFKKCGSSTEVLLEQTPSIAVQKQTFPKQQQQLQQQSPQIQVCTSVAQNSTFEQAHALTLVGEGIVKISQKHRPPREHLEGGLAQGSSGRPWMTLLRKLIKVRGSRLKSFIRMKQTWRRSGSYLRSQRNKNTTMVILLVIRGKTIMTNGIRAIRWRKFERLVCPCLPLS</sequence>
<gene>
    <name evidence="1" type="ORF">DVH24_030952</name>
</gene>
<name>A0A498HC63_MALDO</name>
<evidence type="ECO:0000313" key="1">
    <source>
        <dbReference type="EMBL" id="RXH68619.1"/>
    </source>
</evidence>
<protein>
    <submittedName>
        <fullName evidence="1">Uncharacterized protein</fullName>
    </submittedName>
</protein>
<dbReference type="EMBL" id="RDQH01000343">
    <property type="protein sequence ID" value="RXH68619.1"/>
    <property type="molecule type" value="Genomic_DNA"/>
</dbReference>
<evidence type="ECO:0000313" key="2">
    <source>
        <dbReference type="Proteomes" id="UP000290289"/>
    </source>
</evidence>
<comment type="caution">
    <text evidence="1">The sequence shown here is derived from an EMBL/GenBank/DDBJ whole genome shotgun (WGS) entry which is preliminary data.</text>
</comment>